<protein>
    <submittedName>
        <fullName evidence="1">DUF721 domain-containing protein</fullName>
    </submittedName>
</protein>
<dbReference type="InterPro" id="IPR007922">
    <property type="entry name" value="DciA-like"/>
</dbReference>
<sequence>MFDDILKAAARAGKERGELPAPTRRFLCQVWPTLVGEELTHLCEPLGLFDGTLRVAVRHPSLADEWRRRPLALLRRVQRYAPWPVERIEIELDERAGHPLPPPPREVVEAFERGDVQIMEEDLDDEMKRLIASIERLRRERGSG</sequence>
<dbReference type="AlphaFoldDB" id="A0A5C6X7F5"/>
<proteinExistence type="predicted"/>
<reference evidence="1 2" key="1">
    <citation type="submission" date="2019-08" db="EMBL/GenBank/DDBJ databases">
        <title>Bradymonadales sp. TMQ2.</title>
        <authorList>
            <person name="Liang Q."/>
        </authorList>
    </citation>
    <scope>NUCLEOTIDE SEQUENCE [LARGE SCALE GENOMIC DNA]</scope>
    <source>
        <strain evidence="1 2">TMQ2</strain>
    </source>
</reference>
<evidence type="ECO:0000313" key="2">
    <source>
        <dbReference type="Proteomes" id="UP000321046"/>
    </source>
</evidence>
<evidence type="ECO:0000313" key="1">
    <source>
        <dbReference type="EMBL" id="TXD32510.1"/>
    </source>
</evidence>
<accession>A0A5C6X7F5</accession>
<organism evidence="1 2">
    <name type="scientific">Lujinxingia vulgaris</name>
    <dbReference type="NCBI Taxonomy" id="2600176"/>
    <lineage>
        <taxon>Bacteria</taxon>
        <taxon>Deltaproteobacteria</taxon>
        <taxon>Bradymonadales</taxon>
        <taxon>Lujinxingiaceae</taxon>
        <taxon>Lujinxingia</taxon>
    </lineage>
</organism>
<dbReference type="Pfam" id="PF05258">
    <property type="entry name" value="DciA"/>
    <property type="match status" value="1"/>
</dbReference>
<dbReference type="OrthoDB" id="5508818at2"/>
<dbReference type="Proteomes" id="UP000321046">
    <property type="component" value="Unassembled WGS sequence"/>
</dbReference>
<dbReference type="EMBL" id="VOSL01000127">
    <property type="protein sequence ID" value="TXD32510.1"/>
    <property type="molecule type" value="Genomic_DNA"/>
</dbReference>
<name>A0A5C6X7F5_9DELT</name>
<dbReference type="RefSeq" id="WP_146976320.1">
    <property type="nucleotide sequence ID" value="NZ_VOSL01000127.1"/>
</dbReference>
<gene>
    <name evidence="1" type="ORF">FRC96_17390</name>
</gene>
<comment type="caution">
    <text evidence="1">The sequence shown here is derived from an EMBL/GenBank/DDBJ whole genome shotgun (WGS) entry which is preliminary data.</text>
</comment>